<accession>A0A9D2CNH8</accession>
<evidence type="ECO:0000313" key="2">
    <source>
        <dbReference type="Proteomes" id="UP000824013"/>
    </source>
</evidence>
<dbReference type="Pfam" id="PF13814">
    <property type="entry name" value="Replic_Relax"/>
    <property type="match status" value="1"/>
</dbReference>
<organism evidence="1 2">
    <name type="scientific">Candidatus Companilactobacillus pullicola</name>
    <dbReference type="NCBI Taxonomy" id="2838523"/>
    <lineage>
        <taxon>Bacteria</taxon>
        <taxon>Bacillati</taxon>
        <taxon>Bacillota</taxon>
        <taxon>Bacilli</taxon>
        <taxon>Lactobacillales</taxon>
        <taxon>Lactobacillaceae</taxon>
        <taxon>Companilactobacillus</taxon>
    </lineage>
</organism>
<proteinExistence type="predicted"/>
<evidence type="ECO:0000313" key="1">
    <source>
        <dbReference type="EMBL" id="HIY92073.1"/>
    </source>
</evidence>
<dbReference type="AlphaFoldDB" id="A0A9D2CNH8"/>
<gene>
    <name evidence="1" type="ORF">H9820_03895</name>
</gene>
<sequence length="506" mass="59238">MENYDQNSKIGLVDKIQCRNPITENYFNLTMQHIKLFQLIAYQGFMTLQQMDKYFALINKDDNKHISKHTLSRWAAARKGILSKATKSHHNMYSLNPWMVDWLIDNQFISDNDISRRQRNIHNLLLVESVTNGIYQAWKTCMESDYYQRVQNKLENGFALLAFARNVKNKKALSRLIKDSKDHVTDIKQLQQDNGLPKWLYGLDIRTYNRQLNITEEQAINLTLKPDALLRFKRTTIYVELDNRNESNFTLVEKIMNYISHARTHSKIDMNLLFIFNDGSLKNDRITQYKVPTSKLSAILQSTVAQQMSFGNKTLQVFKAYQQTPNLHIYLAPLKESYIDFSDILLNEDLRAKCLRSLKYWTNNMHPRFHALYKLNDNNNRYANNTAEGQLLLNNSTRKSPKVQFIFGQEHLMDTAISTLIAFNKAKSIHMAPFIILPVRNQEITLAMFKRLIRRNLRNLKQFSFNTIALLQQTPDYDYEHPTIKVFSHALANEQSSIPLNSKLIK</sequence>
<dbReference type="EMBL" id="DXCM01000025">
    <property type="protein sequence ID" value="HIY92073.1"/>
    <property type="molecule type" value="Genomic_DNA"/>
</dbReference>
<dbReference type="Proteomes" id="UP000824013">
    <property type="component" value="Unassembled WGS sequence"/>
</dbReference>
<protein>
    <submittedName>
        <fullName evidence="1">Replication-relaxation family protein</fullName>
    </submittedName>
</protein>
<comment type="caution">
    <text evidence="1">The sequence shown here is derived from an EMBL/GenBank/DDBJ whole genome shotgun (WGS) entry which is preliminary data.</text>
</comment>
<dbReference type="InterPro" id="IPR025855">
    <property type="entry name" value="Replic_Relax"/>
</dbReference>
<reference evidence="1" key="2">
    <citation type="submission" date="2021-04" db="EMBL/GenBank/DDBJ databases">
        <authorList>
            <person name="Gilroy R."/>
        </authorList>
    </citation>
    <scope>NUCLEOTIDE SEQUENCE</scope>
    <source>
        <strain evidence="1">3204</strain>
    </source>
</reference>
<reference evidence="1" key="1">
    <citation type="journal article" date="2021" name="PeerJ">
        <title>Extensive microbial diversity within the chicken gut microbiome revealed by metagenomics and culture.</title>
        <authorList>
            <person name="Gilroy R."/>
            <person name="Ravi A."/>
            <person name="Getino M."/>
            <person name="Pursley I."/>
            <person name="Horton D.L."/>
            <person name="Alikhan N.F."/>
            <person name="Baker D."/>
            <person name="Gharbi K."/>
            <person name="Hall N."/>
            <person name="Watson M."/>
            <person name="Adriaenssens E.M."/>
            <person name="Foster-Nyarko E."/>
            <person name="Jarju S."/>
            <person name="Secka A."/>
            <person name="Antonio M."/>
            <person name="Oren A."/>
            <person name="Chaudhuri R.R."/>
            <person name="La Ragione R."/>
            <person name="Hildebrand F."/>
            <person name="Pallen M.J."/>
        </authorList>
    </citation>
    <scope>NUCLEOTIDE SEQUENCE</scope>
    <source>
        <strain evidence="1">3204</strain>
    </source>
</reference>
<name>A0A9D2CNH8_9LACO</name>